<dbReference type="Gene3D" id="3.30.1450.10">
    <property type="match status" value="1"/>
</dbReference>
<evidence type="ECO:0000313" key="9">
    <source>
        <dbReference type="Proteomes" id="UP000242087"/>
    </source>
</evidence>
<comment type="subunit">
    <text evidence="4">Part of the Bam complex.</text>
</comment>
<accession>A0A2T4D6G6</accession>
<protein>
    <recommendedName>
        <fullName evidence="4">Outer membrane protein assembly factor BamE</fullName>
    </recommendedName>
</protein>
<comment type="subcellular location">
    <subcellularLocation>
        <location evidence="4">Cell outer membrane</location>
        <topology evidence="4">Lipid-anchor</topology>
    </subcellularLocation>
</comment>
<evidence type="ECO:0000313" key="6">
    <source>
        <dbReference type="EMBL" id="PTB88237.1"/>
    </source>
</evidence>
<dbReference type="EMBL" id="PYVF01000099">
    <property type="protein sequence ID" value="PTB88237.1"/>
    <property type="molecule type" value="Genomic_DNA"/>
</dbReference>
<dbReference type="PANTHER" id="PTHR37482:SF1">
    <property type="entry name" value="OUTER MEMBRANE PROTEIN ASSEMBLY FACTOR BAME"/>
    <property type="match status" value="1"/>
</dbReference>
<evidence type="ECO:0000259" key="5">
    <source>
        <dbReference type="Pfam" id="PF04355"/>
    </source>
</evidence>
<evidence type="ECO:0000256" key="2">
    <source>
        <dbReference type="ARBA" id="ARBA00023136"/>
    </source>
</evidence>
<dbReference type="Pfam" id="PF04355">
    <property type="entry name" value="BamE"/>
    <property type="match status" value="1"/>
</dbReference>
<keyword evidence="2 4" id="KW-0472">Membrane</keyword>
<reference evidence="8 9" key="1">
    <citation type="submission" date="2018-03" db="EMBL/GenBank/DDBJ databases">
        <title>Cross-interface Injection: A General Nanoliter Liquid Handling Method Applied to Single Cells Genome Amplification Automated Nanoliter Liquid Handling Applied to Single Cell Multiple Displacement Amplification.</title>
        <authorList>
            <person name="Yun J."/>
            <person name="Xu P."/>
            <person name="Xu J."/>
            <person name="Dai X."/>
            <person name="Wang Y."/>
            <person name="Zheng X."/>
            <person name="Cao C."/>
            <person name="Yi Q."/>
            <person name="Zhu Y."/>
            <person name="Wang L."/>
            <person name="Dong Z."/>
            <person name="Huang Y."/>
            <person name="Huang L."/>
            <person name="Du W."/>
        </authorList>
    </citation>
    <scope>NUCLEOTIDE SEQUENCE [LARGE SCALE GENOMIC DNA]</scope>
    <source>
        <strain evidence="6 9">A12-4</strain>
        <strain evidence="7 8">A9-4</strain>
    </source>
</reference>
<evidence type="ECO:0000256" key="1">
    <source>
        <dbReference type="ARBA" id="ARBA00022729"/>
    </source>
</evidence>
<keyword evidence="4" id="KW-0449">Lipoprotein</keyword>
<evidence type="ECO:0000256" key="3">
    <source>
        <dbReference type="ARBA" id="ARBA00023237"/>
    </source>
</evidence>
<dbReference type="Proteomes" id="UP000242087">
    <property type="component" value="Unassembled WGS sequence"/>
</dbReference>
<name>A0A2T4D6G6_9GAMM</name>
<dbReference type="InterPro" id="IPR026592">
    <property type="entry name" value="BamE"/>
</dbReference>
<comment type="function">
    <text evidence="4">Part of the outer membrane protein assembly complex, which is involved in assembly and insertion of beta-barrel proteins into the outer membrane.</text>
</comment>
<dbReference type="GO" id="GO:1990063">
    <property type="term" value="C:Bam protein complex"/>
    <property type="evidence" value="ECO:0007669"/>
    <property type="project" value="TreeGrafter"/>
</dbReference>
<dbReference type="AlphaFoldDB" id="A0A2T4D6G6"/>
<evidence type="ECO:0000256" key="4">
    <source>
        <dbReference type="HAMAP-Rule" id="MF_00925"/>
    </source>
</evidence>
<dbReference type="GO" id="GO:0043165">
    <property type="term" value="P:Gram-negative-bacterium-type cell outer membrane assembly"/>
    <property type="evidence" value="ECO:0007669"/>
    <property type="project" value="UniProtKB-UniRule"/>
</dbReference>
<evidence type="ECO:0000313" key="7">
    <source>
        <dbReference type="EMBL" id="PTB89416.1"/>
    </source>
</evidence>
<dbReference type="HAMAP" id="MF_00925">
    <property type="entry name" value="OM_assembly_BamE"/>
    <property type="match status" value="1"/>
</dbReference>
<feature type="domain" description="Outer membrane protein assembly factor BamE" evidence="5">
    <location>
        <begin position="31"/>
        <end position="101"/>
    </location>
</feature>
<dbReference type="Proteomes" id="UP000241514">
    <property type="component" value="Unassembled WGS sequence"/>
</dbReference>
<dbReference type="EMBL" id="PYVG01000014">
    <property type="protein sequence ID" value="PTB89416.1"/>
    <property type="molecule type" value="Genomic_DNA"/>
</dbReference>
<dbReference type="GO" id="GO:0030674">
    <property type="term" value="F:protein-macromolecule adaptor activity"/>
    <property type="evidence" value="ECO:0007669"/>
    <property type="project" value="TreeGrafter"/>
</dbReference>
<dbReference type="InterPro" id="IPR007450">
    <property type="entry name" value="BamE_dom"/>
</dbReference>
<gene>
    <name evidence="4" type="primary">bamE</name>
    <name evidence="6" type="ORF">C9927_04575</name>
    <name evidence="7" type="ORF">C9928_03700</name>
</gene>
<keyword evidence="1 4" id="KW-0732">Signal</keyword>
<comment type="caution">
    <text evidence="6">The sequence shown here is derived from an EMBL/GenBank/DDBJ whole genome shotgun (WGS) entry which is preliminary data.</text>
</comment>
<keyword evidence="3 4" id="KW-0998">Cell outer membrane</keyword>
<keyword evidence="4" id="KW-0564">Palmitate</keyword>
<dbReference type="PROSITE" id="PS51257">
    <property type="entry name" value="PROKAR_LIPOPROTEIN"/>
    <property type="match status" value="1"/>
</dbReference>
<proteinExistence type="inferred from homology"/>
<dbReference type="PANTHER" id="PTHR37482">
    <property type="entry name" value="OUTER MEMBRANE PROTEIN ASSEMBLY FACTOR BAME"/>
    <property type="match status" value="1"/>
</dbReference>
<organism evidence="6 9">
    <name type="scientific">Pseudidiomarina aestuarii</name>
    <dbReference type="NCBI Taxonomy" id="624146"/>
    <lineage>
        <taxon>Bacteria</taxon>
        <taxon>Pseudomonadati</taxon>
        <taxon>Pseudomonadota</taxon>
        <taxon>Gammaproteobacteria</taxon>
        <taxon>Alteromonadales</taxon>
        <taxon>Idiomarinaceae</taxon>
        <taxon>Pseudidiomarina</taxon>
    </lineage>
</organism>
<dbReference type="InterPro" id="IPR037873">
    <property type="entry name" value="BamE-like"/>
</dbReference>
<comment type="similarity">
    <text evidence="4">Belongs to the BamE family.</text>
</comment>
<sequence length="116" mass="13086">MRSLIIASSLIILSGCSVLDSMVYKIDVPQGNYLEQRDIDQLRVGMSKAQVEYVVGAPVAANPFENDVWYYVFDMNSGSGEGDYNRKVTLTFKDDKLVSYEGDFDRPKNFDTPLDQ</sequence>
<evidence type="ECO:0000313" key="8">
    <source>
        <dbReference type="Proteomes" id="UP000241514"/>
    </source>
</evidence>
<dbReference type="GO" id="GO:0051205">
    <property type="term" value="P:protein insertion into membrane"/>
    <property type="evidence" value="ECO:0007669"/>
    <property type="project" value="UniProtKB-UniRule"/>
</dbReference>